<evidence type="ECO:0000256" key="2">
    <source>
        <dbReference type="ARBA" id="ARBA00023027"/>
    </source>
</evidence>
<comment type="caution">
    <text evidence="5">The sequence shown here is derived from an EMBL/GenBank/DDBJ whole genome shotgun (WGS) entry which is preliminary data.</text>
</comment>
<comment type="caution">
    <text evidence="3">Lacks conserved residue(s) required for the propagation of feature annotation.</text>
</comment>
<evidence type="ECO:0000256" key="3">
    <source>
        <dbReference type="HAMAP-Rule" id="MF_01670"/>
    </source>
</evidence>
<dbReference type="GO" id="GO:0006210">
    <property type="term" value="P:thymine catabolic process"/>
    <property type="evidence" value="ECO:0007669"/>
    <property type="project" value="TreeGrafter"/>
</dbReference>
<dbReference type="EMBL" id="VDUW01000002">
    <property type="protein sequence ID" value="TXL66711.1"/>
    <property type="molecule type" value="Genomic_DNA"/>
</dbReference>
<dbReference type="EC" id="1.2.1.27" evidence="3"/>
<feature type="binding site" evidence="3">
    <location>
        <position position="182"/>
    </location>
    <ligand>
        <name>NAD(+)</name>
        <dbReference type="ChEBI" id="CHEBI:57540"/>
    </ligand>
</feature>
<dbReference type="Proteomes" id="UP000321574">
    <property type="component" value="Unassembled WGS sequence"/>
</dbReference>
<dbReference type="Gene3D" id="3.40.605.10">
    <property type="entry name" value="Aldehyde Dehydrogenase, Chain A, domain 1"/>
    <property type="match status" value="1"/>
</dbReference>
<dbReference type="InterPro" id="IPR015590">
    <property type="entry name" value="Aldehyde_DH_dom"/>
</dbReference>
<dbReference type="PANTHER" id="PTHR43866">
    <property type="entry name" value="MALONATE-SEMIALDEHYDE DEHYDROGENASE"/>
    <property type="match status" value="1"/>
</dbReference>
<protein>
    <recommendedName>
        <fullName evidence="3">Malonate-semialdehyde dehydrogenase</fullName>
        <shortName evidence="3">MSA dehydrogenase</shortName>
        <ecNumber evidence="3">1.2.1.27</ecNumber>
    </recommendedName>
    <alternativeName>
        <fullName evidence="3">Methylmalonate semialdehyde dehydrogenase</fullName>
        <shortName evidence="3">MMSA dehydrogenase</shortName>
        <shortName evidence="3">MSDH</shortName>
    </alternativeName>
</protein>
<dbReference type="GO" id="GO:0006574">
    <property type="term" value="P:L-valine catabolic process"/>
    <property type="evidence" value="ECO:0007669"/>
    <property type="project" value="TreeGrafter"/>
</dbReference>
<dbReference type="AlphaFoldDB" id="A0A5C8P012"/>
<dbReference type="PANTHER" id="PTHR43866:SF4">
    <property type="entry name" value="MALONATE-SEMIALDEHYDE DEHYDROGENASE"/>
    <property type="match status" value="1"/>
</dbReference>
<dbReference type="RefSeq" id="WP_147666110.1">
    <property type="nucleotide sequence ID" value="NZ_VDUW01000002.1"/>
</dbReference>
<dbReference type="InterPro" id="IPR016160">
    <property type="entry name" value="Ald_DH_CS_CYS"/>
</dbReference>
<dbReference type="NCBIfam" id="TIGR01722">
    <property type="entry name" value="MMSDH"/>
    <property type="match status" value="1"/>
</dbReference>
<dbReference type="InterPro" id="IPR016162">
    <property type="entry name" value="Ald_DH_N"/>
</dbReference>
<dbReference type="Pfam" id="PF00171">
    <property type="entry name" value="Aldedh"/>
    <property type="match status" value="1"/>
</dbReference>
<dbReference type="CDD" id="cd07085">
    <property type="entry name" value="ALDH_F6_MMSDH"/>
    <property type="match status" value="1"/>
</dbReference>
<dbReference type="GO" id="GO:0018478">
    <property type="term" value="F:malonate-semialdehyde dehydrogenase (acetylating) activity"/>
    <property type="evidence" value="ECO:0007669"/>
    <property type="project" value="UniProtKB-UniRule"/>
</dbReference>
<dbReference type="InterPro" id="IPR023510">
    <property type="entry name" value="MSDH_GmP_bac"/>
</dbReference>
<feature type="binding site" evidence="3">
    <location>
        <position position="154"/>
    </location>
    <ligand>
        <name>NAD(+)</name>
        <dbReference type="ChEBI" id="CHEBI:57540"/>
    </ligand>
</feature>
<comment type="pathway">
    <text evidence="3">Polyol metabolism; myo-inositol degradation into acetyl-CoA; acetyl-CoA from myo-inositol: step 7/7.</text>
</comment>
<proteinExistence type="inferred from homology"/>
<comment type="subunit">
    <text evidence="3">Homotetramer.</text>
</comment>
<keyword evidence="2 3" id="KW-0520">NAD</keyword>
<evidence type="ECO:0000313" key="5">
    <source>
        <dbReference type="EMBL" id="TXL66711.1"/>
    </source>
</evidence>
<dbReference type="GO" id="GO:0004491">
    <property type="term" value="F:methylmalonate-semialdehyde dehydrogenase (acylating, NAD) activity"/>
    <property type="evidence" value="ECO:0007669"/>
    <property type="project" value="UniProtKB-UniRule"/>
</dbReference>
<dbReference type="InterPro" id="IPR016163">
    <property type="entry name" value="Ald_DH_C"/>
</dbReference>
<dbReference type="PROSITE" id="PS00070">
    <property type="entry name" value="ALDEHYDE_DEHYDR_CYS"/>
    <property type="match status" value="1"/>
</dbReference>
<dbReference type="HAMAP" id="MF_01670">
    <property type="entry name" value="IolA"/>
    <property type="match status" value="1"/>
</dbReference>
<dbReference type="SUPFAM" id="SSF53720">
    <property type="entry name" value="ALDH-like"/>
    <property type="match status" value="1"/>
</dbReference>
<comment type="catalytic activity">
    <reaction evidence="3">
        <text>2-methyl-3-oxopropanoate + NAD(+) + CoA + H2O = propanoyl-CoA + hydrogencarbonate + NADH + H(+)</text>
        <dbReference type="Rhea" id="RHEA:20804"/>
        <dbReference type="ChEBI" id="CHEBI:15377"/>
        <dbReference type="ChEBI" id="CHEBI:15378"/>
        <dbReference type="ChEBI" id="CHEBI:17544"/>
        <dbReference type="ChEBI" id="CHEBI:57287"/>
        <dbReference type="ChEBI" id="CHEBI:57392"/>
        <dbReference type="ChEBI" id="CHEBI:57540"/>
        <dbReference type="ChEBI" id="CHEBI:57700"/>
        <dbReference type="ChEBI" id="CHEBI:57945"/>
        <dbReference type="EC" id="1.2.1.27"/>
    </reaction>
</comment>
<dbReference type="FunFam" id="3.40.309.10:FF:000002">
    <property type="entry name" value="Methylmalonate-semialdehyde dehydrogenase (Acylating)"/>
    <property type="match status" value="1"/>
</dbReference>
<dbReference type="OrthoDB" id="9762913at2"/>
<feature type="domain" description="Aldehyde dehydrogenase" evidence="4">
    <location>
        <begin position="17"/>
        <end position="484"/>
    </location>
</feature>
<dbReference type="GO" id="GO:0019310">
    <property type="term" value="P:inositol catabolic process"/>
    <property type="evidence" value="ECO:0007669"/>
    <property type="project" value="UniProtKB-UniRule"/>
</dbReference>
<feature type="binding site" evidence="3">
    <location>
        <position position="389"/>
    </location>
    <ligand>
        <name>NAD(+)</name>
        <dbReference type="ChEBI" id="CHEBI:57540"/>
    </ligand>
</feature>
<dbReference type="InterPro" id="IPR016161">
    <property type="entry name" value="Ald_DH/histidinol_DH"/>
</dbReference>
<feature type="active site" description="Nucleophile" evidence="3">
    <location>
        <position position="286"/>
    </location>
</feature>
<name>A0A5C8P012_9BACI</name>
<dbReference type="Gene3D" id="3.40.309.10">
    <property type="entry name" value="Aldehyde Dehydrogenase, Chain A, domain 2"/>
    <property type="match status" value="1"/>
</dbReference>
<evidence type="ECO:0000256" key="1">
    <source>
        <dbReference type="ARBA" id="ARBA00023002"/>
    </source>
</evidence>
<evidence type="ECO:0000259" key="4">
    <source>
        <dbReference type="Pfam" id="PF00171"/>
    </source>
</evidence>
<comment type="similarity">
    <text evidence="3">Belongs to the aldehyde dehydrogenase family. IolA subfamily.</text>
</comment>
<accession>A0A5C8P012</accession>
<keyword evidence="6" id="KW-1185">Reference proteome</keyword>
<feature type="binding site" evidence="3">
    <location>
        <position position="178"/>
    </location>
    <ligand>
        <name>NAD(+)</name>
        <dbReference type="ChEBI" id="CHEBI:57540"/>
    </ligand>
</feature>
<feature type="binding site" evidence="3">
    <location>
        <position position="181"/>
    </location>
    <ligand>
        <name>NAD(+)</name>
        <dbReference type="ChEBI" id="CHEBI:57540"/>
    </ligand>
</feature>
<dbReference type="UniPathway" id="UPA00076">
    <property type="reaction ID" value="UER00148"/>
</dbReference>
<sequence length="489" mass="53340">MMKTDIKMVKNFIGDAWVDSRGTEVEVVPNPATGEAIAHVPLSTVEDVNDAVKAAAEAYPEWSATPVPARTKPLFKYLELLEENKEELAKIITLENGKTLTDARGEVRRGIEAVELATSTPSMMMGDALPNIATGIDGSIWRYSLGVVGGITPFNFPMMIPAWMFPLAIACGNTFVLKTSERTPLLAEKLVDYFYQAGFPKGILNLVQGGKDVVNRMLEHPDIEAISFVGSEPVARHVYKTGTANGKRVQALAGAKNHSVVMPDCNLEKTVQGIIGSAFGSSGERCMATSVVAVPDEYADTFLEKFVEETKKLDVGDGRFEANFVGPLIRDSHKERVLGYVDKGVEEGAELLVDGREKGEKVSKEDGGYYVGATIFDKVNPDMKIWQDEIFAPVLSVVRVKDLQEAIDLTNKSKFANGAVIYTTNGKHAQTFRNQIDAGMVGINVNVPAPMAFFAFAGNKASFFGDLGTNGKDGVQFYTRKKVVTERWF</sequence>
<comment type="catalytic activity">
    <reaction evidence="3">
        <text>3-oxopropanoate + NAD(+) + CoA + H2O = hydrogencarbonate + acetyl-CoA + NADH + H(+)</text>
        <dbReference type="Rhea" id="RHEA:76615"/>
        <dbReference type="ChEBI" id="CHEBI:15377"/>
        <dbReference type="ChEBI" id="CHEBI:15378"/>
        <dbReference type="ChEBI" id="CHEBI:17544"/>
        <dbReference type="ChEBI" id="CHEBI:33190"/>
        <dbReference type="ChEBI" id="CHEBI:57287"/>
        <dbReference type="ChEBI" id="CHEBI:57288"/>
        <dbReference type="ChEBI" id="CHEBI:57540"/>
        <dbReference type="ChEBI" id="CHEBI:57945"/>
        <dbReference type="EC" id="1.2.1.27"/>
    </reaction>
</comment>
<dbReference type="FunFam" id="3.40.605.10:FF:000003">
    <property type="entry name" value="Methylmalonate-semialdehyde dehydrogenase [acylating]"/>
    <property type="match status" value="1"/>
</dbReference>
<organism evidence="5 6">
    <name type="scientific">Cerasibacillus terrae</name>
    <dbReference type="NCBI Taxonomy" id="2498845"/>
    <lineage>
        <taxon>Bacteria</taxon>
        <taxon>Bacillati</taxon>
        <taxon>Bacillota</taxon>
        <taxon>Bacilli</taxon>
        <taxon>Bacillales</taxon>
        <taxon>Bacillaceae</taxon>
        <taxon>Cerasibacillus</taxon>
    </lineage>
</organism>
<reference evidence="5 6" key="1">
    <citation type="submission" date="2019-06" db="EMBL/GenBank/DDBJ databases">
        <title>Cerasibacillus sp. nov., isolated from maize field.</title>
        <authorList>
            <person name="Lin S.-Y."/>
            <person name="Tsai C.-F."/>
            <person name="Young C.-C."/>
        </authorList>
    </citation>
    <scope>NUCLEOTIDE SEQUENCE [LARGE SCALE GENOMIC DNA]</scope>
    <source>
        <strain evidence="5 6">CC-CFT480</strain>
    </source>
</reference>
<evidence type="ECO:0000313" key="6">
    <source>
        <dbReference type="Proteomes" id="UP000321574"/>
    </source>
</evidence>
<dbReference type="InterPro" id="IPR010061">
    <property type="entry name" value="MeMal-semiAld_DH"/>
</dbReference>
<keyword evidence="1 3" id="KW-0560">Oxidoreductase</keyword>
<comment type="function">
    <text evidence="3">Catalyzes the oxidation of malonate semialdehyde (MSA) and methylmalonate semialdehyde (MMSA) into acetyl-CoA and propanoyl-CoA, respectively. Is involved in a myo-inositol catabolic pathway. Bicarbonate, and not CO2, is the end-product of the enzymatic reaction.</text>
</comment>
<gene>
    <name evidence="3" type="primary">iolA</name>
    <name evidence="5" type="ORF">FHP05_04830</name>
</gene>